<name>A0A2T0WY29_9RHOB</name>
<dbReference type="PANTHER" id="PTHR10721:SF1">
    <property type="entry name" value="MITOCHONDRIAL IMPORT INNER MEMBRANE TRANSLOCASE SUBUNIT TIM44"/>
    <property type="match status" value="1"/>
</dbReference>
<evidence type="ECO:0000256" key="3">
    <source>
        <dbReference type="ARBA" id="ARBA00022946"/>
    </source>
</evidence>
<evidence type="ECO:0000256" key="2">
    <source>
        <dbReference type="ARBA" id="ARBA00009597"/>
    </source>
</evidence>
<dbReference type="GO" id="GO:0016020">
    <property type="term" value="C:membrane"/>
    <property type="evidence" value="ECO:0007669"/>
    <property type="project" value="UniProtKB-SubCell"/>
</dbReference>
<dbReference type="EMBL" id="PVTQ01000003">
    <property type="protein sequence ID" value="PRY91598.1"/>
    <property type="molecule type" value="Genomic_DNA"/>
</dbReference>
<comment type="caution">
    <text evidence="6">The sequence shown here is derived from an EMBL/GenBank/DDBJ whole genome shotgun (WGS) entry which is preliminary data.</text>
</comment>
<dbReference type="RefSeq" id="WP_106263266.1">
    <property type="nucleotide sequence ID" value="NZ_PVTQ01000003.1"/>
</dbReference>
<dbReference type="NCBIfam" id="NF033779">
    <property type="entry name" value="Tim44_TimA_adap"/>
    <property type="match status" value="1"/>
</dbReference>
<evidence type="ECO:0000313" key="6">
    <source>
        <dbReference type="EMBL" id="PRY91598.1"/>
    </source>
</evidence>
<dbReference type="InterPro" id="IPR032710">
    <property type="entry name" value="NTF2-like_dom_sf"/>
</dbReference>
<accession>A0A2T0WY29</accession>
<dbReference type="Pfam" id="PF04280">
    <property type="entry name" value="Tim44"/>
    <property type="match status" value="1"/>
</dbReference>
<organism evidence="6 7">
    <name type="scientific">Donghicola tyrosinivorans</name>
    <dbReference type="NCBI Taxonomy" id="1652492"/>
    <lineage>
        <taxon>Bacteria</taxon>
        <taxon>Pseudomonadati</taxon>
        <taxon>Pseudomonadota</taxon>
        <taxon>Alphaproteobacteria</taxon>
        <taxon>Rhodobacterales</taxon>
        <taxon>Roseobacteraceae</taxon>
        <taxon>Donghicola</taxon>
    </lineage>
</organism>
<feature type="domain" description="Tim44-like" evidence="5">
    <location>
        <begin position="72"/>
        <end position="220"/>
    </location>
</feature>
<gene>
    <name evidence="6" type="ORF">CLV74_103183</name>
</gene>
<protein>
    <submittedName>
        <fullName evidence="6">Putative lipid-binding transport protein (Tim44 family)</fullName>
    </submittedName>
</protein>
<evidence type="ECO:0000256" key="4">
    <source>
        <dbReference type="ARBA" id="ARBA00023136"/>
    </source>
</evidence>
<dbReference type="AlphaFoldDB" id="A0A2T0WY29"/>
<evidence type="ECO:0000259" key="5">
    <source>
        <dbReference type="SMART" id="SM00978"/>
    </source>
</evidence>
<dbReference type="InterPro" id="IPR016985">
    <property type="entry name" value="UCP031890_Tim44-rel"/>
</dbReference>
<dbReference type="InterPro" id="IPR007379">
    <property type="entry name" value="Tim44-like_dom"/>
</dbReference>
<dbReference type="PIRSF" id="PIRSF031890">
    <property type="entry name" value="UCP031890_transporter_Tim44"/>
    <property type="match status" value="1"/>
</dbReference>
<dbReference type="SMART" id="SM00978">
    <property type="entry name" value="Tim44"/>
    <property type="match status" value="1"/>
</dbReference>
<sequence length="220" mass="24379">MNTPIVQLLVLAGIALFLIFRLKNVLGSREGYEKPPLARNEAPSENSRHSFEVIDGGPDRDIIDHVPESSDAATALAAMKKAEPSFSVTEFLQGARGAYEMILMGFEKGDIRDLEPFLDEEIYESFAAVVDRRADQGLTVDASFIGIREMQLVDASFDQATGEGEVTVRYVADLTYEVRDADGEVVEGDKKQIKRQKDVWTYARVMGSDDPNWQLVATGE</sequence>
<dbReference type="GO" id="GO:0030150">
    <property type="term" value="P:protein import into mitochondrial matrix"/>
    <property type="evidence" value="ECO:0007669"/>
    <property type="project" value="TreeGrafter"/>
</dbReference>
<dbReference type="SUPFAM" id="SSF54427">
    <property type="entry name" value="NTF2-like"/>
    <property type="match status" value="1"/>
</dbReference>
<comment type="similarity">
    <text evidence="2">Belongs to the Tim44 family.</text>
</comment>
<evidence type="ECO:0000256" key="1">
    <source>
        <dbReference type="ARBA" id="ARBA00004370"/>
    </source>
</evidence>
<keyword evidence="3" id="KW-0809">Transit peptide</keyword>
<dbReference type="Gene3D" id="3.10.450.240">
    <property type="match status" value="1"/>
</dbReference>
<dbReference type="InterPro" id="IPR039544">
    <property type="entry name" value="Tim44-like"/>
</dbReference>
<reference evidence="6 7" key="1">
    <citation type="submission" date="2018-03" db="EMBL/GenBank/DDBJ databases">
        <title>Genomic Encyclopedia of Archaeal and Bacterial Type Strains, Phase II (KMG-II): from individual species to whole genera.</title>
        <authorList>
            <person name="Goeker M."/>
        </authorList>
    </citation>
    <scope>NUCLEOTIDE SEQUENCE [LARGE SCALE GENOMIC DNA]</scope>
    <source>
        <strain evidence="6 7">DSM 100212</strain>
    </source>
</reference>
<proteinExistence type="inferred from homology"/>
<dbReference type="Proteomes" id="UP000238392">
    <property type="component" value="Unassembled WGS sequence"/>
</dbReference>
<evidence type="ECO:0000313" key="7">
    <source>
        <dbReference type="Proteomes" id="UP000238392"/>
    </source>
</evidence>
<comment type="subcellular location">
    <subcellularLocation>
        <location evidence="1">Membrane</location>
    </subcellularLocation>
</comment>
<dbReference type="PANTHER" id="PTHR10721">
    <property type="entry name" value="MITOCHONDRIAL IMPORT INNER MEMBRANE TRANSLOCASE SUBUNIT TIM44"/>
    <property type="match status" value="1"/>
</dbReference>
<keyword evidence="7" id="KW-1185">Reference proteome</keyword>
<dbReference type="GO" id="GO:0051087">
    <property type="term" value="F:protein-folding chaperone binding"/>
    <property type="evidence" value="ECO:0007669"/>
    <property type="project" value="TreeGrafter"/>
</dbReference>
<keyword evidence="4" id="KW-0472">Membrane</keyword>
<dbReference type="OrthoDB" id="9798618at2"/>